<name>A0A078FRW9_BRANA</name>
<evidence type="ECO:0000313" key="3">
    <source>
        <dbReference type="Proteomes" id="UP000028999"/>
    </source>
</evidence>
<dbReference type="Gramene" id="CDY15891">
    <property type="protein sequence ID" value="CDY15891"/>
    <property type="gene ID" value="GSBRNA2T00090251001"/>
</dbReference>
<dbReference type="AlphaFoldDB" id="A0A078FRW9"/>
<reference evidence="2 3" key="1">
    <citation type="journal article" date="2014" name="Science">
        <title>Plant genetics. Early allopolyploid evolution in the post-Neolithic Brassica napus oilseed genome.</title>
        <authorList>
            <person name="Chalhoub B."/>
            <person name="Denoeud F."/>
            <person name="Liu S."/>
            <person name="Parkin I.A."/>
            <person name="Tang H."/>
            <person name="Wang X."/>
            <person name="Chiquet J."/>
            <person name="Belcram H."/>
            <person name="Tong C."/>
            <person name="Samans B."/>
            <person name="Correa M."/>
            <person name="Da Silva C."/>
            <person name="Just J."/>
            <person name="Falentin C."/>
            <person name="Koh C.S."/>
            <person name="Le Clainche I."/>
            <person name="Bernard M."/>
            <person name="Bento P."/>
            <person name="Noel B."/>
            <person name="Labadie K."/>
            <person name="Alberti A."/>
            <person name="Charles M."/>
            <person name="Arnaud D."/>
            <person name="Guo H."/>
            <person name="Daviaud C."/>
            <person name="Alamery S."/>
            <person name="Jabbari K."/>
            <person name="Zhao M."/>
            <person name="Edger P.P."/>
            <person name="Chelaifa H."/>
            <person name="Tack D."/>
            <person name="Lassalle G."/>
            <person name="Mestiri I."/>
            <person name="Schnel N."/>
            <person name="Le Paslier M.C."/>
            <person name="Fan G."/>
            <person name="Renault V."/>
            <person name="Bayer P.E."/>
            <person name="Golicz A.A."/>
            <person name="Manoli S."/>
            <person name="Lee T.H."/>
            <person name="Thi V.H."/>
            <person name="Chalabi S."/>
            <person name="Hu Q."/>
            <person name="Fan C."/>
            <person name="Tollenaere R."/>
            <person name="Lu Y."/>
            <person name="Battail C."/>
            <person name="Shen J."/>
            <person name="Sidebottom C.H."/>
            <person name="Wang X."/>
            <person name="Canaguier A."/>
            <person name="Chauveau A."/>
            <person name="Berard A."/>
            <person name="Deniot G."/>
            <person name="Guan M."/>
            <person name="Liu Z."/>
            <person name="Sun F."/>
            <person name="Lim Y.P."/>
            <person name="Lyons E."/>
            <person name="Town C.D."/>
            <person name="Bancroft I."/>
            <person name="Wang X."/>
            <person name="Meng J."/>
            <person name="Ma J."/>
            <person name="Pires J.C."/>
            <person name="King G.J."/>
            <person name="Brunel D."/>
            <person name="Delourme R."/>
            <person name="Renard M."/>
            <person name="Aury J.M."/>
            <person name="Adams K.L."/>
            <person name="Batley J."/>
            <person name="Snowdon R.J."/>
            <person name="Tost J."/>
            <person name="Edwards D."/>
            <person name="Zhou Y."/>
            <person name="Hua W."/>
            <person name="Sharpe A.G."/>
            <person name="Paterson A.H."/>
            <person name="Guan C."/>
            <person name="Wincker P."/>
        </authorList>
    </citation>
    <scope>NUCLEOTIDE SEQUENCE [LARGE SCALE GENOMIC DNA]</scope>
    <source>
        <strain evidence="3">cv. Darmor-bzh</strain>
    </source>
</reference>
<organism evidence="2 3">
    <name type="scientific">Brassica napus</name>
    <name type="common">Rape</name>
    <dbReference type="NCBI Taxonomy" id="3708"/>
    <lineage>
        <taxon>Eukaryota</taxon>
        <taxon>Viridiplantae</taxon>
        <taxon>Streptophyta</taxon>
        <taxon>Embryophyta</taxon>
        <taxon>Tracheophyta</taxon>
        <taxon>Spermatophyta</taxon>
        <taxon>Magnoliopsida</taxon>
        <taxon>eudicotyledons</taxon>
        <taxon>Gunneridae</taxon>
        <taxon>Pentapetalae</taxon>
        <taxon>rosids</taxon>
        <taxon>malvids</taxon>
        <taxon>Brassicales</taxon>
        <taxon>Brassicaceae</taxon>
        <taxon>Brassiceae</taxon>
        <taxon>Brassica</taxon>
    </lineage>
</organism>
<reference evidence="1" key="3">
    <citation type="submission" date="2021-01" db="EMBL/GenBank/DDBJ databases">
        <authorList>
            <consortium name="Genoscope - CEA"/>
            <person name="William W."/>
        </authorList>
    </citation>
    <scope>NUCLEOTIDE SEQUENCE</scope>
</reference>
<dbReference type="PaxDb" id="3708-A0A078FRW9"/>
<dbReference type="STRING" id="3708.A0A078FRW9"/>
<dbReference type="EMBL" id="LK032059">
    <property type="protein sequence ID" value="CDY15891.1"/>
    <property type="molecule type" value="Genomic_DNA"/>
</dbReference>
<dbReference type="EMBL" id="HG994358">
    <property type="protein sequence ID" value="CAF2276046.1"/>
    <property type="molecule type" value="Genomic_DNA"/>
</dbReference>
<accession>A0A078FRW9</accession>
<sequence length="71" mass="7795">MGKKTTKKAKVEELQTQSGIFTTLFSGEVAEAGESSGFSSLFSVNNPFRRKKPMPETNEPNIITHCMSLSI</sequence>
<evidence type="ECO:0000313" key="2">
    <source>
        <dbReference type="EMBL" id="CDY15891.1"/>
    </source>
</evidence>
<reference evidence="2" key="2">
    <citation type="submission" date="2014-06" db="EMBL/GenBank/DDBJ databases">
        <authorList>
            <person name="Genoscope - CEA"/>
        </authorList>
    </citation>
    <scope>NUCLEOTIDE SEQUENCE</scope>
</reference>
<evidence type="ECO:0000313" key="1">
    <source>
        <dbReference type="EMBL" id="CAF2276046.1"/>
    </source>
</evidence>
<proteinExistence type="predicted"/>
<dbReference type="Proteomes" id="UP000028999">
    <property type="component" value="Unassembled WGS sequence"/>
</dbReference>
<dbReference type="Proteomes" id="UP001295469">
    <property type="component" value="Chromosome A04"/>
</dbReference>
<keyword evidence="3" id="KW-1185">Reference proteome</keyword>
<protein>
    <submittedName>
        <fullName evidence="1">(rape) hypothetical protein</fullName>
    </submittedName>
    <submittedName>
        <fullName evidence="2">BnaA04g12200D protein</fullName>
    </submittedName>
</protein>
<gene>
    <name evidence="2" type="primary">BnaA04g12200D</name>
    <name evidence="1" type="ORF">DARMORV10_A04P16170.1</name>
    <name evidence="2" type="ORF">GSBRNA2T00090251001</name>
</gene>